<dbReference type="OrthoDB" id="9773910at2"/>
<reference evidence="1 2" key="1">
    <citation type="submission" date="2018-07" db="EMBL/GenBank/DDBJ databases">
        <title>Motiliproteus coralliicola sp. nov., a bacterium isolated from Coral.</title>
        <authorList>
            <person name="Wang G."/>
        </authorList>
    </citation>
    <scope>NUCLEOTIDE SEQUENCE [LARGE SCALE GENOMIC DNA]</scope>
    <source>
        <strain evidence="1 2">C34</strain>
    </source>
</reference>
<dbReference type="AlphaFoldDB" id="A0A369WAJ6"/>
<protein>
    <submittedName>
        <fullName evidence="1">GMP/IMP nucleotidase</fullName>
    </submittedName>
</protein>
<dbReference type="Pfam" id="PF00702">
    <property type="entry name" value="Hydrolase"/>
    <property type="match status" value="1"/>
</dbReference>
<sequence>MLDWGNIDTVLLDMDGTLLDLHFDTYFWLEHLPARYAETHALEPAQAREQLHDRIRRERGTLSWYCVDYWSEELGVDVAALKHEISHKVAFRPHVQDFLRTLKEQQIRSVIVTNAHRKSLDLKLAKTGLDQYVDRILVSHDFGLPKEDVQFWHQLQQVEPFDPRRTLLVDDSLPVLQSARDYGIAELLSIVQPDSQQAERQIDEFRAIRHFDEIKPEKKE</sequence>
<organism evidence="1 2">
    <name type="scientific">Motiliproteus coralliicola</name>
    <dbReference type="NCBI Taxonomy" id="2283196"/>
    <lineage>
        <taxon>Bacteria</taxon>
        <taxon>Pseudomonadati</taxon>
        <taxon>Pseudomonadota</taxon>
        <taxon>Gammaproteobacteria</taxon>
        <taxon>Oceanospirillales</taxon>
        <taxon>Oceanospirillaceae</taxon>
        <taxon>Motiliproteus</taxon>
    </lineage>
</organism>
<dbReference type="GO" id="GO:0005829">
    <property type="term" value="C:cytosol"/>
    <property type="evidence" value="ECO:0007669"/>
    <property type="project" value="TreeGrafter"/>
</dbReference>
<dbReference type="GO" id="GO:0006281">
    <property type="term" value="P:DNA repair"/>
    <property type="evidence" value="ECO:0007669"/>
    <property type="project" value="TreeGrafter"/>
</dbReference>
<dbReference type="GO" id="GO:0008967">
    <property type="term" value="F:phosphoglycolate phosphatase activity"/>
    <property type="evidence" value="ECO:0007669"/>
    <property type="project" value="TreeGrafter"/>
</dbReference>
<comment type="caution">
    <text evidence="1">The sequence shown here is derived from an EMBL/GenBank/DDBJ whole genome shotgun (WGS) entry which is preliminary data.</text>
</comment>
<gene>
    <name evidence="1" type="ORF">DV711_19080</name>
</gene>
<dbReference type="EMBL" id="QQOH01000006">
    <property type="protein sequence ID" value="RDE18199.1"/>
    <property type="molecule type" value="Genomic_DNA"/>
</dbReference>
<dbReference type="Gene3D" id="3.40.50.1000">
    <property type="entry name" value="HAD superfamily/HAD-like"/>
    <property type="match status" value="1"/>
</dbReference>
<name>A0A369WAJ6_9GAMM</name>
<dbReference type="InterPro" id="IPR023214">
    <property type="entry name" value="HAD_sf"/>
</dbReference>
<dbReference type="PANTHER" id="PTHR43434">
    <property type="entry name" value="PHOSPHOGLYCOLATE PHOSPHATASE"/>
    <property type="match status" value="1"/>
</dbReference>
<dbReference type="NCBIfam" id="TIGR01509">
    <property type="entry name" value="HAD-SF-IA-v3"/>
    <property type="match status" value="1"/>
</dbReference>
<dbReference type="InterPro" id="IPR036412">
    <property type="entry name" value="HAD-like_sf"/>
</dbReference>
<dbReference type="CDD" id="cd01427">
    <property type="entry name" value="HAD_like"/>
    <property type="match status" value="1"/>
</dbReference>
<accession>A0A369WAJ6</accession>
<dbReference type="Proteomes" id="UP000253769">
    <property type="component" value="Unassembled WGS sequence"/>
</dbReference>
<proteinExistence type="predicted"/>
<evidence type="ECO:0000313" key="1">
    <source>
        <dbReference type="EMBL" id="RDE18199.1"/>
    </source>
</evidence>
<dbReference type="SFLD" id="SFLDG01129">
    <property type="entry name" value="C1.5:_HAD__Beta-PGM__Phosphata"/>
    <property type="match status" value="1"/>
</dbReference>
<dbReference type="PANTHER" id="PTHR43434:SF3">
    <property type="entry name" value="GMP_IMP NUCLEOTIDASE YRFG"/>
    <property type="match status" value="1"/>
</dbReference>
<dbReference type="RefSeq" id="WP_114697320.1">
    <property type="nucleotide sequence ID" value="NZ_QQOH01000006.1"/>
</dbReference>
<dbReference type="SFLD" id="SFLDS00003">
    <property type="entry name" value="Haloacid_Dehalogenase"/>
    <property type="match status" value="1"/>
</dbReference>
<evidence type="ECO:0000313" key="2">
    <source>
        <dbReference type="Proteomes" id="UP000253769"/>
    </source>
</evidence>
<dbReference type="InterPro" id="IPR050155">
    <property type="entry name" value="HAD-like_hydrolase_sf"/>
</dbReference>
<dbReference type="InterPro" id="IPR006439">
    <property type="entry name" value="HAD-SF_hydro_IA"/>
</dbReference>
<keyword evidence="2" id="KW-1185">Reference proteome</keyword>
<dbReference type="NCBIfam" id="NF011564">
    <property type="entry name" value="PRK14988.1"/>
    <property type="match status" value="1"/>
</dbReference>
<dbReference type="SUPFAM" id="SSF56784">
    <property type="entry name" value="HAD-like"/>
    <property type="match status" value="1"/>
</dbReference>